<gene>
    <name evidence="1" type="ORF">UK23_00840</name>
</gene>
<dbReference type="PATRIC" id="fig|68170.10.peg.177"/>
<proteinExistence type="predicted"/>
<accession>A0A0F0HHN9</accession>
<dbReference type="eggNOG" id="ENOG50339KE">
    <property type="taxonomic scope" value="Bacteria"/>
</dbReference>
<keyword evidence="2" id="KW-1185">Reference proteome</keyword>
<name>A0A0F0HHN9_LENAE</name>
<reference evidence="1 2" key="1">
    <citation type="submission" date="2015-02" db="EMBL/GenBank/DDBJ databases">
        <authorList>
            <person name="Ju K.-S."/>
            <person name="Doroghazi J.R."/>
            <person name="Metcalf W."/>
        </authorList>
    </citation>
    <scope>NUCLEOTIDE SEQUENCE [LARGE SCALE GENOMIC DNA]</scope>
    <source>
        <strain evidence="1 2">NRRL B-16140</strain>
    </source>
</reference>
<evidence type="ECO:0008006" key="3">
    <source>
        <dbReference type="Google" id="ProtNLM"/>
    </source>
</evidence>
<dbReference type="RefSeq" id="WP_045309365.1">
    <property type="nucleotide sequence ID" value="NZ_JYJG01000003.1"/>
</dbReference>
<evidence type="ECO:0000313" key="1">
    <source>
        <dbReference type="EMBL" id="KJK53248.1"/>
    </source>
</evidence>
<organism evidence="1 2">
    <name type="scientific">Lentzea aerocolonigenes</name>
    <name type="common">Lechevalieria aerocolonigenes</name>
    <name type="synonym">Saccharothrix aerocolonigenes</name>
    <dbReference type="NCBI Taxonomy" id="68170"/>
    <lineage>
        <taxon>Bacteria</taxon>
        <taxon>Bacillati</taxon>
        <taxon>Actinomycetota</taxon>
        <taxon>Actinomycetes</taxon>
        <taxon>Pseudonocardiales</taxon>
        <taxon>Pseudonocardiaceae</taxon>
        <taxon>Lentzea</taxon>
    </lineage>
</organism>
<protein>
    <recommendedName>
        <fullName evidence="3">Signal transduction histidine kinase</fullName>
    </recommendedName>
</protein>
<evidence type="ECO:0000313" key="2">
    <source>
        <dbReference type="Proteomes" id="UP000033393"/>
    </source>
</evidence>
<comment type="caution">
    <text evidence="1">The sequence shown here is derived from an EMBL/GenBank/DDBJ whole genome shotgun (WGS) entry which is preliminary data.</text>
</comment>
<dbReference type="EMBL" id="JYJG01000003">
    <property type="protein sequence ID" value="KJK53248.1"/>
    <property type="molecule type" value="Genomic_DNA"/>
</dbReference>
<sequence length="64" mass="7080">MRITMFRKLMAGEFGQVRAEMIARDHVLSSLGGRTADDALEAGIGAKEVWVAVCDAFEVPENRR</sequence>
<dbReference type="STRING" id="68170.GCA_000974445_07896"/>
<dbReference type="Pfam" id="PF11248">
    <property type="entry name" value="DUF3046"/>
    <property type="match status" value="1"/>
</dbReference>
<dbReference type="AlphaFoldDB" id="A0A0F0HHN9"/>
<dbReference type="Proteomes" id="UP000033393">
    <property type="component" value="Unassembled WGS sequence"/>
</dbReference>
<dbReference type="InterPro" id="IPR021408">
    <property type="entry name" value="DUF3046"/>
</dbReference>